<organism evidence="1 2">
    <name type="scientific">Anaerosporobacter mobilis DSM 15930</name>
    <dbReference type="NCBI Taxonomy" id="1120996"/>
    <lineage>
        <taxon>Bacteria</taxon>
        <taxon>Bacillati</taxon>
        <taxon>Bacillota</taxon>
        <taxon>Clostridia</taxon>
        <taxon>Lachnospirales</taxon>
        <taxon>Lachnospiraceae</taxon>
        <taxon>Anaerosporobacter</taxon>
    </lineage>
</organism>
<gene>
    <name evidence="1" type="ORF">SAMN02746066_00366</name>
</gene>
<keyword evidence="2" id="KW-1185">Reference proteome</keyword>
<reference evidence="1 2" key="1">
    <citation type="submission" date="2016-11" db="EMBL/GenBank/DDBJ databases">
        <authorList>
            <person name="Jaros S."/>
            <person name="Januszkiewicz K."/>
            <person name="Wedrychowicz H."/>
        </authorList>
    </citation>
    <scope>NUCLEOTIDE SEQUENCE [LARGE SCALE GENOMIC DNA]</scope>
    <source>
        <strain evidence="1 2">DSM 15930</strain>
    </source>
</reference>
<name>A0A1M7F2S5_9FIRM</name>
<protein>
    <submittedName>
        <fullName evidence="1">Uncharacterized protein</fullName>
    </submittedName>
</protein>
<dbReference type="EMBL" id="FRCP01000005">
    <property type="protein sequence ID" value="SHL98303.1"/>
    <property type="molecule type" value="Genomic_DNA"/>
</dbReference>
<proteinExistence type="predicted"/>
<dbReference type="Proteomes" id="UP000184038">
    <property type="component" value="Unassembled WGS sequence"/>
</dbReference>
<evidence type="ECO:0000313" key="1">
    <source>
        <dbReference type="EMBL" id="SHL98303.1"/>
    </source>
</evidence>
<sequence length="81" mass="9639">MKYVIESTKTTSGTRKLLMTAEIKEACLRVVRNRKKPKREPIIDGYGGFLYLDKNGKPMVALHWEKYMQYDRNKYNREQPL</sequence>
<dbReference type="RefSeq" id="WP_073282145.1">
    <property type="nucleotide sequence ID" value="NZ_FRCP01000005.1"/>
</dbReference>
<dbReference type="STRING" id="1120996.SAMN02746066_00366"/>
<accession>A0A1M7F2S5</accession>
<evidence type="ECO:0000313" key="2">
    <source>
        <dbReference type="Proteomes" id="UP000184038"/>
    </source>
</evidence>
<dbReference type="AlphaFoldDB" id="A0A1M7F2S5"/>